<name>A0A6J5YK96_9ZZZZ</name>
<dbReference type="PANTHER" id="PTHR45772">
    <property type="entry name" value="CONSERVED COMPONENT OF ABC TRANSPORTER FOR NATURAL AMINO ACIDS-RELATED"/>
    <property type="match status" value="1"/>
</dbReference>
<dbReference type="SMART" id="SM00382">
    <property type="entry name" value="AAA"/>
    <property type="match status" value="1"/>
</dbReference>
<evidence type="ECO:0000313" key="6">
    <source>
        <dbReference type="EMBL" id="CAB4936817.1"/>
    </source>
</evidence>
<dbReference type="InterPro" id="IPR051120">
    <property type="entry name" value="ABC_AA/LPS_Transport"/>
</dbReference>
<evidence type="ECO:0000259" key="4">
    <source>
        <dbReference type="PROSITE" id="PS50893"/>
    </source>
</evidence>
<dbReference type="AlphaFoldDB" id="A0A6J5YK96"/>
<dbReference type="GO" id="GO:0005886">
    <property type="term" value="C:plasma membrane"/>
    <property type="evidence" value="ECO:0007669"/>
    <property type="project" value="TreeGrafter"/>
</dbReference>
<dbReference type="Gene3D" id="3.40.50.300">
    <property type="entry name" value="P-loop containing nucleotide triphosphate hydrolases"/>
    <property type="match status" value="1"/>
</dbReference>
<dbReference type="GO" id="GO:0005524">
    <property type="term" value="F:ATP binding"/>
    <property type="evidence" value="ECO:0007669"/>
    <property type="project" value="UniProtKB-KW"/>
</dbReference>
<dbReference type="CDD" id="cd03219">
    <property type="entry name" value="ABC_Mj1267_LivG_branched"/>
    <property type="match status" value="1"/>
</dbReference>
<keyword evidence="1" id="KW-0813">Transport</keyword>
<evidence type="ECO:0000256" key="3">
    <source>
        <dbReference type="ARBA" id="ARBA00022840"/>
    </source>
</evidence>
<keyword evidence="3" id="KW-0067">ATP-binding</keyword>
<reference evidence="5" key="1">
    <citation type="submission" date="2020-05" db="EMBL/GenBank/DDBJ databases">
        <authorList>
            <person name="Chiriac C."/>
            <person name="Salcher M."/>
            <person name="Ghai R."/>
            <person name="Kavagutti S V."/>
        </authorList>
    </citation>
    <scope>NUCLEOTIDE SEQUENCE</scope>
</reference>
<dbReference type="InterPro" id="IPR003439">
    <property type="entry name" value="ABC_transporter-like_ATP-bd"/>
</dbReference>
<keyword evidence="2" id="KW-0547">Nucleotide-binding</keyword>
<dbReference type="InterPro" id="IPR003593">
    <property type="entry name" value="AAA+_ATPase"/>
</dbReference>
<dbReference type="EMBL" id="CAFBNC010000043">
    <property type="protein sequence ID" value="CAB4936817.1"/>
    <property type="molecule type" value="Genomic_DNA"/>
</dbReference>
<accession>A0A6J5YK96</accession>
<evidence type="ECO:0000313" key="5">
    <source>
        <dbReference type="EMBL" id="CAB4324108.1"/>
    </source>
</evidence>
<evidence type="ECO:0000256" key="2">
    <source>
        <dbReference type="ARBA" id="ARBA00022741"/>
    </source>
</evidence>
<feature type="domain" description="ABC transporter" evidence="4">
    <location>
        <begin position="4"/>
        <end position="245"/>
    </location>
</feature>
<dbReference type="Pfam" id="PF12399">
    <property type="entry name" value="BCA_ABC_TP_C"/>
    <property type="match status" value="1"/>
</dbReference>
<gene>
    <name evidence="5" type="ORF">UFOPK1392_01872</name>
    <name evidence="6" type="ORF">UFOPK3733_01022</name>
</gene>
<dbReference type="Pfam" id="PF00005">
    <property type="entry name" value="ABC_tran"/>
    <property type="match status" value="1"/>
</dbReference>
<evidence type="ECO:0000256" key="1">
    <source>
        <dbReference type="ARBA" id="ARBA00022448"/>
    </source>
</evidence>
<dbReference type="PROSITE" id="PS50893">
    <property type="entry name" value="ABC_TRANSPORTER_2"/>
    <property type="match status" value="1"/>
</dbReference>
<dbReference type="SUPFAM" id="SSF52540">
    <property type="entry name" value="P-loop containing nucleoside triphosphate hydrolases"/>
    <property type="match status" value="1"/>
</dbReference>
<dbReference type="InterPro" id="IPR032823">
    <property type="entry name" value="BCA_ABC_TP_C"/>
</dbReference>
<proteinExistence type="predicted"/>
<dbReference type="EMBL" id="CAEMXZ010000103">
    <property type="protein sequence ID" value="CAB4324108.1"/>
    <property type="molecule type" value="Genomic_DNA"/>
</dbReference>
<dbReference type="InterPro" id="IPR027417">
    <property type="entry name" value="P-loop_NTPase"/>
</dbReference>
<dbReference type="GO" id="GO:0016887">
    <property type="term" value="F:ATP hydrolysis activity"/>
    <property type="evidence" value="ECO:0007669"/>
    <property type="project" value="InterPro"/>
</dbReference>
<sequence length="256" mass="27438">MSLLDVDNLSVKHGVLIALDGVRLRVDEGQIVGLIGPNGAGKTTFIDTVTGFTRATNGQITFDGRDITRAPGHQRSLAGLVRTFQSLELFDDMTVLDNLAVSTQSPSLWATITDALWPKSHDLSHAHRVLDLLDLWPVADRLPTELSNGQRHVVALGRALASSPRLVLLDEPAAGLDPTETAELAATLRKLPAIGTSVLVVDHDMSLIMNVCDTVHVLDFGKVVASGAPDQVRHNPKVIAAYLGRPPAPGEHADER</sequence>
<protein>
    <submittedName>
        <fullName evidence="5">Unannotated protein</fullName>
    </submittedName>
</protein>
<organism evidence="5">
    <name type="scientific">freshwater metagenome</name>
    <dbReference type="NCBI Taxonomy" id="449393"/>
    <lineage>
        <taxon>unclassified sequences</taxon>
        <taxon>metagenomes</taxon>
        <taxon>ecological metagenomes</taxon>
    </lineage>
</organism>